<dbReference type="AlphaFoldDB" id="A0A7J7KX70"/>
<dbReference type="OrthoDB" id="1914452at2759"/>
<sequence length="262" mass="28855">MSEACDEVGKESLSDGEDWIKSMEEWGIGSTGNGSSPTSDCCGSLKLLVGSSMECACLILTTSVPFQLPINRMLAISLPSFFTAKGAPLPSLGLDSVPAPSPAALSPSPRDLPSSLRLVHSRSSCSLGRLIYGLIGLRGIHVGFDVAFECSTGARRLRVGYYILPLSTRVSKIGVEAFAKKNCWLLEVEQLTDVYWDSEEVIMDPTPIMRYQRRMGFARDRRIGQKMAKLKLKFFGDKELDWNMPDLVVVKSWDDAVKVYSF</sequence>
<dbReference type="CDD" id="cd00010">
    <property type="entry name" value="AAI_LTSS"/>
    <property type="match status" value="1"/>
</dbReference>
<dbReference type="EMBL" id="JACGCM010002827">
    <property type="protein sequence ID" value="KAF6134902.1"/>
    <property type="molecule type" value="Genomic_DNA"/>
</dbReference>
<dbReference type="Pfam" id="PF14368">
    <property type="entry name" value="LTP_2"/>
    <property type="match status" value="1"/>
</dbReference>
<evidence type="ECO:0000313" key="3">
    <source>
        <dbReference type="Proteomes" id="UP000541444"/>
    </source>
</evidence>
<feature type="domain" description="Bifunctional inhibitor/plant lipid transfer protein/seed storage helical" evidence="1">
    <location>
        <begin position="32"/>
        <end position="80"/>
    </location>
</feature>
<evidence type="ECO:0000259" key="1">
    <source>
        <dbReference type="Pfam" id="PF14368"/>
    </source>
</evidence>
<dbReference type="SUPFAM" id="SSF47699">
    <property type="entry name" value="Bifunctional inhibitor/lipid-transfer protein/seed storage 2S albumin"/>
    <property type="match status" value="1"/>
</dbReference>
<proteinExistence type="predicted"/>
<name>A0A7J7KX70_9MAGN</name>
<protein>
    <recommendedName>
        <fullName evidence="1">Bifunctional inhibitor/plant lipid transfer protein/seed storage helical domain-containing protein</fullName>
    </recommendedName>
</protein>
<reference evidence="2 3" key="1">
    <citation type="journal article" date="2020" name="IScience">
        <title>Genome Sequencing of the Endangered Kingdonia uniflora (Circaeasteraceae, Ranunculales) Reveals Potential Mechanisms of Evolutionary Specialization.</title>
        <authorList>
            <person name="Sun Y."/>
            <person name="Deng T."/>
            <person name="Zhang A."/>
            <person name="Moore M.J."/>
            <person name="Landis J.B."/>
            <person name="Lin N."/>
            <person name="Zhang H."/>
            <person name="Zhang X."/>
            <person name="Huang J."/>
            <person name="Zhang X."/>
            <person name="Sun H."/>
            <person name="Wang H."/>
        </authorList>
    </citation>
    <scope>NUCLEOTIDE SEQUENCE [LARGE SCALE GENOMIC DNA]</scope>
    <source>
        <strain evidence="2">TB1705</strain>
        <tissue evidence="2">Leaf</tissue>
    </source>
</reference>
<evidence type="ECO:0000313" key="2">
    <source>
        <dbReference type="EMBL" id="KAF6134902.1"/>
    </source>
</evidence>
<dbReference type="Gene3D" id="1.10.110.10">
    <property type="entry name" value="Plant lipid-transfer and hydrophobic proteins"/>
    <property type="match status" value="1"/>
</dbReference>
<keyword evidence="3" id="KW-1185">Reference proteome</keyword>
<gene>
    <name evidence="2" type="ORF">GIB67_002303</name>
</gene>
<accession>A0A7J7KX70</accession>
<dbReference type="InterPro" id="IPR036312">
    <property type="entry name" value="Bifun_inhib/LTP/seed_sf"/>
</dbReference>
<dbReference type="Proteomes" id="UP000541444">
    <property type="component" value="Unassembled WGS sequence"/>
</dbReference>
<dbReference type="InterPro" id="IPR016140">
    <property type="entry name" value="Bifunc_inhib/LTP/seed_store"/>
</dbReference>
<comment type="caution">
    <text evidence="2">The sequence shown here is derived from an EMBL/GenBank/DDBJ whole genome shotgun (WGS) entry which is preliminary data.</text>
</comment>
<organism evidence="2 3">
    <name type="scientific">Kingdonia uniflora</name>
    <dbReference type="NCBI Taxonomy" id="39325"/>
    <lineage>
        <taxon>Eukaryota</taxon>
        <taxon>Viridiplantae</taxon>
        <taxon>Streptophyta</taxon>
        <taxon>Embryophyta</taxon>
        <taxon>Tracheophyta</taxon>
        <taxon>Spermatophyta</taxon>
        <taxon>Magnoliopsida</taxon>
        <taxon>Ranunculales</taxon>
        <taxon>Circaeasteraceae</taxon>
        <taxon>Kingdonia</taxon>
    </lineage>
</organism>